<name>A0A0R3DR21_9BRAD</name>
<evidence type="ECO:0000256" key="3">
    <source>
        <dbReference type="PIRSR" id="PIRSR000390-2"/>
    </source>
</evidence>
<comment type="caution">
    <text evidence="5">The sequence shown here is derived from an EMBL/GenBank/DDBJ whole genome shotgun (WGS) entry which is preliminary data.</text>
</comment>
<dbReference type="PIRSF" id="PIRSF000390">
    <property type="entry name" value="PLP_StrS"/>
    <property type="match status" value="1"/>
</dbReference>
<keyword evidence="6" id="KW-1185">Reference proteome</keyword>
<evidence type="ECO:0000256" key="1">
    <source>
        <dbReference type="ARBA" id="ARBA00037999"/>
    </source>
</evidence>
<comment type="similarity">
    <text evidence="1 4">Belongs to the DegT/DnrJ/EryC1 family.</text>
</comment>
<dbReference type="RefSeq" id="WP_057749371.1">
    <property type="nucleotide sequence ID" value="NZ_LJYG01000085.1"/>
</dbReference>
<dbReference type="EMBL" id="LJYG01000085">
    <property type="protein sequence ID" value="KRQ10140.1"/>
    <property type="molecule type" value="Genomic_DNA"/>
</dbReference>
<dbReference type="AlphaFoldDB" id="A0A0R3DR21"/>
<dbReference type="InterPro" id="IPR015424">
    <property type="entry name" value="PyrdxlP-dep_Trfase"/>
</dbReference>
<keyword evidence="3 4" id="KW-0663">Pyridoxal phosphate</keyword>
<dbReference type="GO" id="GO:0030170">
    <property type="term" value="F:pyridoxal phosphate binding"/>
    <property type="evidence" value="ECO:0007669"/>
    <property type="project" value="TreeGrafter"/>
</dbReference>
<dbReference type="InterPro" id="IPR000653">
    <property type="entry name" value="DegT/StrS_aminotransferase"/>
</dbReference>
<dbReference type="InterPro" id="IPR015422">
    <property type="entry name" value="PyrdxlP-dep_Trfase_small"/>
</dbReference>
<gene>
    <name evidence="5" type="ORF">AOQ71_19395</name>
</gene>
<evidence type="ECO:0000313" key="6">
    <source>
        <dbReference type="Proteomes" id="UP000051936"/>
    </source>
</evidence>
<dbReference type="Gene3D" id="3.40.640.10">
    <property type="entry name" value="Type I PLP-dependent aspartate aminotransferase-like (Major domain)"/>
    <property type="match status" value="1"/>
</dbReference>
<protein>
    <submittedName>
        <fullName evidence="5">Aminotransferase DegT</fullName>
    </submittedName>
</protein>
<dbReference type="GO" id="GO:0008483">
    <property type="term" value="F:transaminase activity"/>
    <property type="evidence" value="ECO:0007669"/>
    <property type="project" value="UniProtKB-KW"/>
</dbReference>
<accession>A0A0R3DR21</accession>
<evidence type="ECO:0000256" key="4">
    <source>
        <dbReference type="RuleBase" id="RU004508"/>
    </source>
</evidence>
<proteinExistence type="inferred from homology"/>
<dbReference type="PANTHER" id="PTHR30244:SF34">
    <property type="entry name" value="DTDP-4-AMINO-4,6-DIDEOXYGALACTOSE TRANSAMINASE"/>
    <property type="match status" value="1"/>
</dbReference>
<sequence>MEAASFIPVSEPLIGDNTAALVNECVESGWVSSEGRFIPEFERKFSQFCGAAHGVAVSNGTTALQVAMKTLSLEPGSEVIMPSYTIISCAIAILEADCVPVLVDCDPETWCMDLDQVEAAITPRTRAIMPVHMFGHPVDMRRVMKLAAKHDLRVIEDAAEAHGAEVEGRRVGSFGDMACYSFYANKIVTTGEGGMVVTSSDHYAGRLRSLRNLCFRPERRFYHTEIGHNYRLTNVQAAIGVAQVDRVEDHIRRKRKMAKAYHERLSDLSQITLPVEREWAKNVYWMYCLILADEVPFDAVEFAKRLRAKGIDTRPLFLGMHEQPVLRERGLFAGSSYPVTERLARRGLYVPSGLGLTEAQIDRVSVAVHEVLS</sequence>
<dbReference type="OrthoDB" id="9768668at2"/>
<dbReference type="Gene3D" id="3.90.1150.10">
    <property type="entry name" value="Aspartate Aminotransferase, domain 1"/>
    <property type="match status" value="1"/>
</dbReference>
<dbReference type="InterPro" id="IPR015421">
    <property type="entry name" value="PyrdxlP-dep_Trfase_major"/>
</dbReference>
<dbReference type="GO" id="GO:0000271">
    <property type="term" value="P:polysaccharide biosynthetic process"/>
    <property type="evidence" value="ECO:0007669"/>
    <property type="project" value="TreeGrafter"/>
</dbReference>
<evidence type="ECO:0000313" key="5">
    <source>
        <dbReference type="EMBL" id="KRQ10140.1"/>
    </source>
</evidence>
<dbReference type="STRING" id="989370.AOQ71_19395"/>
<reference evidence="5 6" key="1">
    <citation type="submission" date="2015-09" db="EMBL/GenBank/DDBJ databases">
        <title>Draft Genome Sequence of Bradyrhizobium manausense Strain BR 3351T, a Novel Symbiotic Nitrogen-Fixing Alphaproteobacterium Isolated from Brazilian Amazon Rain Forest.</title>
        <authorList>
            <person name="De Araujo J.L."/>
            <person name="Zilli J.E."/>
        </authorList>
    </citation>
    <scope>NUCLEOTIDE SEQUENCE [LARGE SCALE GENOMIC DNA]</scope>
    <source>
        <strain evidence="5 6">BR3351</strain>
    </source>
</reference>
<dbReference type="PANTHER" id="PTHR30244">
    <property type="entry name" value="TRANSAMINASE"/>
    <property type="match status" value="1"/>
</dbReference>
<evidence type="ECO:0000256" key="2">
    <source>
        <dbReference type="PIRSR" id="PIRSR000390-1"/>
    </source>
</evidence>
<dbReference type="Pfam" id="PF01041">
    <property type="entry name" value="DegT_DnrJ_EryC1"/>
    <property type="match status" value="1"/>
</dbReference>
<keyword evidence="5" id="KW-0032">Aminotransferase</keyword>
<dbReference type="Proteomes" id="UP000051936">
    <property type="component" value="Unassembled WGS sequence"/>
</dbReference>
<dbReference type="CDD" id="cd00616">
    <property type="entry name" value="AHBA_syn"/>
    <property type="match status" value="1"/>
</dbReference>
<feature type="modified residue" description="N6-(pyridoxal phosphate)lysine" evidence="3">
    <location>
        <position position="186"/>
    </location>
</feature>
<feature type="active site" description="Proton acceptor" evidence="2">
    <location>
        <position position="186"/>
    </location>
</feature>
<keyword evidence="5" id="KW-0808">Transferase</keyword>
<dbReference type="SUPFAM" id="SSF53383">
    <property type="entry name" value="PLP-dependent transferases"/>
    <property type="match status" value="1"/>
</dbReference>
<organism evidence="5 6">
    <name type="scientific">Bradyrhizobium manausense</name>
    <dbReference type="NCBI Taxonomy" id="989370"/>
    <lineage>
        <taxon>Bacteria</taxon>
        <taxon>Pseudomonadati</taxon>
        <taxon>Pseudomonadota</taxon>
        <taxon>Alphaproteobacteria</taxon>
        <taxon>Hyphomicrobiales</taxon>
        <taxon>Nitrobacteraceae</taxon>
        <taxon>Bradyrhizobium</taxon>
    </lineage>
</organism>